<dbReference type="AlphaFoldDB" id="I3CGJ4"/>
<dbReference type="HOGENOM" id="CLU_1851234_0_0_6"/>
<gene>
    <name evidence="2" type="ORF">BegalDRAFT_1863</name>
</gene>
<dbReference type="Proteomes" id="UP000005744">
    <property type="component" value="Unassembled WGS sequence"/>
</dbReference>
<organism evidence="2 3">
    <name type="scientific">Beggiatoa alba B18LD</name>
    <dbReference type="NCBI Taxonomy" id="395493"/>
    <lineage>
        <taxon>Bacteria</taxon>
        <taxon>Pseudomonadati</taxon>
        <taxon>Pseudomonadota</taxon>
        <taxon>Gammaproteobacteria</taxon>
        <taxon>Thiotrichales</taxon>
        <taxon>Thiotrichaceae</taxon>
        <taxon>Beggiatoa</taxon>
    </lineage>
</organism>
<reference evidence="2 3" key="1">
    <citation type="submission" date="2011-11" db="EMBL/GenBank/DDBJ databases">
        <title>Improved High-Quality Draft sequence of Beggiatoa alba B18lD.</title>
        <authorList>
            <consortium name="US DOE Joint Genome Institute"/>
            <person name="Lucas S."/>
            <person name="Han J."/>
            <person name="Lapidus A."/>
            <person name="Cheng J.-F."/>
            <person name="Goodwin L."/>
            <person name="Pitluck S."/>
            <person name="Peters L."/>
            <person name="Mikhailova N."/>
            <person name="Held B."/>
            <person name="Detter J.C."/>
            <person name="Han C."/>
            <person name="Tapia R."/>
            <person name="Land M."/>
            <person name="Hauser L."/>
            <person name="Kyrpides N."/>
            <person name="Ivanova N."/>
            <person name="Pagani I."/>
            <person name="Samuel K."/>
            <person name="Teske A."/>
            <person name="Mueller J."/>
            <person name="Woyke T."/>
        </authorList>
    </citation>
    <scope>NUCLEOTIDE SEQUENCE [LARGE SCALE GENOMIC DNA]</scope>
    <source>
        <strain evidence="2 3">B18LD</strain>
    </source>
</reference>
<keyword evidence="1" id="KW-0472">Membrane</keyword>
<protein>
    <recommendedName>
        <fullName evidence="4">DUF3592 domain-containing protein</fullName>
    </recommendedName>
</protein>
<keyword evidence="1" id="KW-0812">Transmembrane</keyword>
<sequence>MITLLFLLALMVTLLMVAGMMFVFLSSKIADLQLLERAGQRVRAQIMQKQARSRTTAVSYVFNINQQTYQNTVLFPTPKLAYLGNDDTVEVVYQADDPSENYATSVISDKINDYHQILRIVGIAPIVLFLIVIIYWYA</sequence>
<feature type="transmembrane region" description="Helical" evidence="1">
    <location>
        <begin position="117"/>
        <end position="137"/>
    </location>
</feature>
<evidence type="ECO:0000313" key="3">
    <source>
        <dbReference type="Proteomes" id="UP000005744"/>
    </source>
</evidence>
<accession>I3CGJ4</accession>
<evidence type="ECO:0000313" key="2">
    <source>
        <dbReference type="EMBL" id="EIJ42737.1"/>
    </source>
</evidence>
<name>I3CGJ4_9GAMM</name>
<evidence type="ECO:0008006" key="4">
    <source>
        <dbReference type="Google" id="ProtNLM"/>
    </source>
</evidence>
<evidence type="ECO:0000256" key="1">
    <source>
        <dbReference type="SAM" id="Phobius"/>
    </source>
</evidence>
<proteinExistence type="predicted"/>
<keyword evidence="3" id="KW-1185">Reference proteome</keyword>
<dbReference type="OrthoDB" id="9992497at2"/>
<dbReference type="RefSeq" id="WP_002685936.1">
    <property type="nucleotide sequence ID" value="NZ_JH600070.1"/>
</dbReference>
<dbReference type="EMBL" id="JH600070">
    <property type="protein sequence ID" value="EIJ42737.1"/>
    <property type="molecule type" value="Genomic_DNA"/>
</dbReference>
<keyword evidence="1" id="KW-1133">Transmembrane helix</keyword>
<feature type="transmembrane region" description="Helical" evidence="1">
    <location>
        <begin position="6"/>
        <end position="25"/>
    </location>
</feature>